<dbReference type="Proteomes" id="UP000812961">
    <property type="component" value="Unassembled WGS sequence"/>
</dbReference>
<reference evidence="1 2" key="1">
    <citation type="submission" date="2021-08" db="EMBL/GenBank/DDBJ databases">
        <title>The genome sequence of Chitinophaga sp. B61.</title>
        <authorList>
            <person name="Zhang X."/>
        </authorList>
    </citation>
    <scope>NUCLEOTIDE SEQUENCE [LARGE SCALE GENOMIC DNA]</scope>
    <source>
        <strain evidence="1 2">B61</strain>
    </source>
</reference>
<gene>
    <name evidence="1" type="ORF">K1Y79_06070</name>
</gene>
<protein>
    <submittedName>
        <fullName evidence="1">Uncharacterized protein</fullName>
    </submittedName>
</protein>
<organism evidence="1 2">
    <name type="scientific">Chitinophaga rhizophila</name>
    <dbReference type="NCBI Taxonomy" id="2866212"/>
    <lineage>
        <taxon>Bacteria</taxon>
        <taxon>Pseudomonadati</taxon>
        <taxon>Bacteroidota</taxon>
        <taxon>Chitinophagia</taxon>
        <taxon>Chitinophagales</taxon>
        <taxon>Chitinophagaceae</taxon>
        <taxon>Chitinophaga</taxon>
    </lineage>
</organism>
<comment type="caution">
    <text evidence="1">The sequence shown here is derived from an EMBL/GenBank/DDBJ whole genome shotgun (WGS) entry which is preliminary data.</text>
</comment>
<sequence length="129" mass="14719">MINELDLEIEACAIEQPIYLSIPESKMILAVYLAEPEVENDRRSLNITDGMRKVRKEGRFIGVAPYGYANKITEDHRKYIAPTHPEADVIIWILNEFAKERANTQQAYVLASRNDLFSKKAKASIGDHQ</sequence>
<evidence type="ECO:0000313" key="2">
    <source>
        <dbReference type="Proteomes" id="UP000812961"/>
    </source>
</evidence>
<name>A0ABS7G9B2_9BACT</name>
<evidence type="ECO:0000313" key="1">
    <source>
        <dbReference type="EMBL" id="MBW8683895.1"/>
    </source>
</evidence>
<keyword evidence="2" id="KW-1185">Reference proteome</keyword>
<dbReference type="EMBL" id="JAICCF010000001">
    <property type="protein sequence ID" value="MBW8683895.1"/>
    <property type="molecule type" value="Genomic_DNA"/>
</dbReference>
<dbReference type="RefSeq" id="WP_220249104.1">
    <property type="nucleotide sequence ID" value="NZ_JAICCF010000001.1"/>
</dbReference>
<accession>A0ABS7G9B2</accession>
<proteinExistence type="predicted"/>